<accession>A0A0K8PM99</accession>
<keyword evidence="2" id="KW-1185">Reference proteome</keyword>
<dbReference type="PATRIC" id="fig|146537.3.peg.4069"/>
<dbReference type="AlphaFoldDB" id="A0A0K8PM99"/>
<sequence>MCGAVCAGLGMDGTTLSLLTDTPSRQFLAASDDAPLLLEEIQFTVLEGPCISAAHSGEPMAVNDLREELTPWPLSGATMREKLPQVAPVYAPPFSSATTSWERSTCWRFVPTL</sequence>
<gene>
    <name evidence="1" type="ORF">SAZU_3867</name>
</gene>
<reference evidence="1" key="1">
    <citation type="journal article" date="2015" name="Genome Announc.">
        <title>Draft Genome Sequence of Thiostrepton-Producing Streptomyces azureus ATCC 14921.</title>
        <authorList>
            <person name="Sakihara K."/>
            <person name="Maeda J."/>
            <person name="Tashiro K."/>
            <person name="Fujino Y."/>
            <person name="Kuhara S."/>
            <person name="Ohshima T."/>
            <person name="Ogata S."/>
            <person name="Doi K."/>
        </authorList>
    </citation>
    <scope>NUCLEOTIDE SEQUENCE [LARGE SCALE GENOMIC DNA]</scope>
    <source>
        <strain evidence="1">ATCC14921</strain>
    </source>
</reference>
<name>A0A0K8PM99_STRAJ</name>
<dbReference type="SUPFAM" id="SSF55781">
    <property type="entry name" value="GAF domain-like"/>
    <property type="match status" value="1"/>
</dbReference>
<dbReference type="EMBL" id="DF968288">
    <property type="protein sequence ID" value="GAP49002.1"/>
    <property type="molecule type" value="Genomic_DNA"/>
</dbReference>
<protein>
    <submittedName>
        <fullName evidence="1">Uncharacterized protein</fullName>
    </submittedName>
</protein>
<proteinExistence type="predicted"/>
<evidence type="ECO:0000313" key="1">
    <source>
        <dbReference type="EMBL" id="GAP49002.1"/>
    </source>
</evidence>
<dbReference type="Proteomes" id="UP000053859">
    <property type="component" value="Unassembled WGS sequence"/>
</dbReference>
<evidence type="ECO:0000313" key="2">
    <source>
        <dbReference type="Proteomes" id="UP000053859"/>
    </source>
</evidence>
<organism evidence="1 2">
    <name type="scientific">Streptomyces azureus</name>
    <dbReference type="NCBI Taxonomy" id="146537"/>
    <lineage>
        <taxon>Bacteria</taxon>
        <taxon>Bacillati</taxon>
        <taxon>Actinomycetota</taxon>
        <taxon>Actinomycetes</taxon>
        <taxon>Kitasatosporales</taxon>
        <taxon>Streptomycetaceae</taxon>
        <taxon>Streptomyces</taxon>
    </lineage>
</organism>